<evidence type="ECO:0000259" key="3">
    <source>
        <dbReference type="Pfam" id="PF13843"/>
    </source>
</evidence>
<organism evidence="4 5">
    <name type="scientific">Loxostege sticticalis</name>
    <name type="common">Beet webworm moth</name>
    <dbReference type="NCBI Taxonomy" id="481309"/>
    <lineage>
        <taxon>Eukaryota</taxon>
        <taxon>Metazoa</taxon>
        <taxon>Ecdysozoa</taxon>
        <taxon>Arthropoda</taxon>
        <taxon>Hexapoda</taxon>
        <taxon>Insecta</taxon>
        <taxon>Pterygota</taxon>
        <taxon>Neoptera</taxon>
        <taxon>Endopterygota</taxon>
        <taxon>Lepidoptera</taxon>
        <taxon>Glossata</taxon>
        <taxon>Ditrysia</taxon>
        <taxon>Pyraloidea</taxon>
        <taxon>Crambidae</taxon>
        <taxon>Pyraustinae</taxon>
        <taxon>Loxostege</taxon>
    </lineage>
</organism>
<feature type="domain" description="PiggyBac transposable element-derived protein" evidence="3">
    <location>
        <begin position="309"/>
        <end position="682"/>
    </location>
</feature>
<reference evidence="4 5" key="1">
    <citation type="submission" date="2024-06" db="EMBL/GenBank/DDBJ databases">
        <title>A chromosome-level genome assembly of beet webworm, Loxostege sticticalis.</title>
        <authorList>
            <person name="Zhang Y."/>
        </authorList>
    </citation>
    <scope>NUCLEOTIDE SEQUENCE [LARGE SCALE GENOMIC DNA]</scope>
    <source>
        <strain evidence="4">AQ028</strain>
        <tissue evidence="4">Male pupae</tissue>
    </source>
</reference>
<dbReference type="EMBL" id="JBEDNZ010000003">
    <property type="protein sequence ID" value="KAL0849936.1"/>
    <property type="molecule type" value="Genomic_DNA"/>
</dbReference>
<proteinExistence type="predicted"/>
<evidence type="ECO:0008006" key="6">
    <source>
        <dbReference type="Google" id="ProtNLM"/>
    </source>
</evidence>
<evidence type="ECO:0000313" key="4">
    <source>
        <dbReference type="EMBL" id="KAL0849936.1"/>
    </source>
</evidence>
<protein>
    <recommendedName>
        <fullName evidence="6">Transposase</fullName>
    </recommendedName>
</protein>
<feature type="region of interest" description="Disordered" evidence="1">
    <location>
        <begin position="199"/>
        <end position="218"/>
    </location>
</feature>
<dbReference type="InterPro" id="IPR029526">
    <property type="entry name" value="PGBD"/>
</dbReference>
<dbReference type="Pfam" id="PF13843">
    <property type="entry name" value="DDE_Tnp_1_7"/>
    <property type="match status" value="1"/>
</dbReference>
<feature type="compositionally biased region" description="Basic residues" evidence="1">
    <location>
        <begin position="206"/>
        <end position="218"/>
    </location>
</feature>
<name>A0ABD0TL39_LOXSC</name>
<dbReference type="Pfam" id="PF13842">
    <property type="entry name" value="zf-Tnp_2"/>
    <property type="match status" value="1"/>
</dbReference>
<sequence>MEFWRVDVKPDFDALYYEQEAEHIKKEEIKEEPTERMECWRVDLKPDFDALYYEQETEHIKKEEIKAEPTEPRMEFVRVDVKPNFEELLYEDEVEDDVKEESGESEFGDSGDEVDEPVAPPYSPLTSPERCDSRDRSRSPITHHQPSVSLSPWGIVIYDEEGTPLDPPDAPLSGNGGDGVFFSPDEHITFELDETINSSVSDGGRARGRNRRVRDRKNQRPKWVVGFPVNEIWRTDSDLPPEFLANIVKRKQKKYPNNGEANESDDDAVHDSLEEGQNMRFEWSPMDTFRGEEEIFKPKRTGSTQCYESAYDAFRSYWDNKILKLIVEETNQYATKIKSPNFQSEWFPTNVHEILCLFAFWMMLGIIRMPSIPSCFSTDPLLNTQVFRSIFLRNRYENLIRALHFDDSGPASNDTNPERTSAARSLDRLHRLRPILNHLNSKFKSNYILDKDICIDESLTLWKGRLDIKQYIRTKASRFGIKTFELCESKTGYLWSFIVYTGKKATTDFDLSPSERKSTVVVKKLMEPLLNKGYRLFMDNWYNSPALARFLKLNGTDCVGTLRSCCHDVPALIYRAPLQQGQMIARHSGDVMVLSWQDRSRVTMISTCHSSATALPTVASASKPTSRPVPHKPQVVLDYNKFMGGVDLKDQMLEPYLLERKRCSKWYMKLFKRLLNVSILNARTLFQSSTQKKQDHLAFRLQLVDSILTNHLQQCPVTRRYAVSASRSSHQSHIRNSRQLTHFPVRLQQTESSLANERSFRKRCIVCLREGRKSSKTAFCCETCNVPLCIENCFKAYHMNDNGPRKKVCKDDP</sequence>
<feature type="compositionally biased region" description="Basic and acidic residues" evidence="1">
    <location>
        <begin position="129"/>
        <end position="138"/>
    </location>
</feature>
<evidence type="ECO:0000256" key="1">
    <source>
        <dbReference type="SAM" id="MobiDB-lite"/>
    </source>
</evidence>
<dbReference type="PANTHER" id="PTHR46599:SF3">
    <property type="entry name" value="PIGGYBAC TRANSPOSABLE ELEMENT-DERIVED PROTEIN 4"/>
    <property type="match status" value="1"/>
</dbReference>
<evidence type="ECO:0000313" key="5">
    <source>
        <dbReference type="Proteomes" id="UP001549921"/>
    </source>
</evidence>
<dbReference type="PANTHER" id="PTHR46599">
    <property type="entry name" value="PIGGYBAC TRANSPOSABLE ELEMENT-DERIVED PROTEIN 4"/>
    <property type="match status" value="1"/>
</dbReference>
<dbReference type="AlphaFoldDB" id="A0ABD0TL39"/>
<evidence type="ECO:0000259" key="2">
    <source>
        <dbReference type="Pfam" id="PF13842"/>
    </source>
</evidence>
<comment type="caution">
    <text evidence="4">The sequence shown here is derived from an EMBL/GenBank/DDBJ whole genome shotgun (WGS) entry which is preliminary data.</text>
</comment>
<dbReference type="Proteomes" id="UP001549921">
    <property type="component" value="Unassembled WGS sequence"/>
</dbReference>
<dbReference type="InterPro" id="IPR032718">
    <property type="entry name" value="PGBD4_Znf_C"/>
</dbReference>
<feature type="compositionally biased region" description="Acidic residues" evidence="1">
    <location>
        <begin position="90"/>
        <end position="116"/>
    </location>
</feature>
<feature type="domain" description="PiggyBac transposable element-derived protein 4 C-terminal zinc-finger" evidence="2">
    <location>
        <begin position="756"/>
        <end position="799"/>
    </location>
</feature>
<accession>A0ABD0TL39</accession>
<feature type="region of interest" description="Disordered" evidence="1">
    <location>
        <begin position="90"/>
        <end position="146"/>
    </location>
</feature>
<gene>
    <name evidence="4" type="ORF">ABMA28_011860</name>
</gene>